<organism evidence="2 3">
    <name type="scientific">Sneathiella litorea</name>
    <dbReference type="NCBI Taxonomy" id="2606216"/>
    <lineage>
        <taxon>Bacteria</taxon>
        <taxon>Pseudomonadati</taxon>
        <taxon>Pseudomonadota</taxon>
        <taxon>Alphaproteobacteria</taxon>
        <taxon>Sneathiellales</taxon>
        <taxon>Sneathiellaceae</taxon>
        <taxon>Sneathiella</taxon>
    </lineage>
</organism>
<sequence length="276" mass="29567">MLLSLCNEVLRDYPFPDQCRIAAALGYQGLEVAPFTLGDDPMALTDADAAECKRIAEDHGLKITGLHWLLVAPEGLSITTDDKDLQAKTLSLIEHLISLCTVMDGSVLVHGSPAQRLLSHASSPEAARENAMDCFGRVASWAQAAGVTYCIEPLSPNQTDFINTVEEGAEIVTAVNSPAFKTMIDTASAGLAEKETVDALIRKWWPSGKIGHIQVNDTNQRAPGQGDNEFTPIFQALKDVGHDGIVAVEPFVYEPDGATTAAFAAGYIRGVMETLV</sequence>
<dbReference type="Gene3D" id="3.20.20.150">
    <property type="entry name" value="Divalent-metal-dependent TIM barrel enzymes"/>
    <property type="match status" value="1"/>
</dbReference>
<dbReference type="Pfam" id="PF01261">
    <property type="entry name" value="AP_endonuc_2"/>
    <property type="match status" value="1"/>
</dbReference>
<feature type="domain" description="Xylose isomerase-like TIM barrel" evidence="1">
    <location>
        <begin position="20"/>
        <end position="257"/>
    </location>
</feature>
<evidence type="ECO:0000313" key="2">
    <source>
        <dbReference type="EMBL" id="MZR32302.1"/>
    </source>
</evidence>
<dbReference type="InterPro" id="IPR013022">
    <property type="entry name" value="Xyl_isomerase-like_TIM-brl"/>
</dbReference>
<dbReference type="PANTHER" id="PTHR12110:SF21">
    <property type="entry name" value="XYLOSE ISOMERASE-LIKE TIM BARREL DOMAIN-CONTAINING PROTEIN"/>
    <property type="match status" value="1"/>
</dbReference>
<gene>
    <name evidence="2" type="ORF">GQE98_16810</name>
</gene>
<proteinExistence type="predicted"/>
<evidence type="ECO:0000259" key="1">
    <source>
        <dbReference type="Pfam" id="PF01261"/>
    </source>
</evidence>
<dbReference type="InterPro" id="IPR050312">
    <property type="entry name" value="IolE/XylAMocC-like"/>
</dbReference>
<name>A0A6L8WD51_9PROT</name>
<protein>
    <submittedName>
        <fullName evidence="2">TIM barrel protein</fullName>
    </submittedName>
</protein>
<accession>A0A6L8WD51</accession>
<dbReference type="SUPFAM" id="SSF51658">
    <property type="entry name" value="Xylose isomerase-like"/>
    <property type="match status" value="1"/>
</dbReference>
<dbReference type="RefSeq" id="WP_161316917.1">
    <property type="nucleotide sequence ID" value="NZ_WTUW01000009.1"/>
</dbReference>
<dbReference type="PANTHER" id="PTHR12110">
    <property type="entry name" value="HYDROXYPYRUVATE ISOMERASE"/>
    <property type="match status" value="1"/>
</dbReference>
<comment type="caution">
    <text evidence="2">The sequence shown here is derived from an EMBL/GenBank/DDBJ whole genome shotgun (WGS) entry which is preliminary data.</text>
</comment>
<evidence type="ECO:0000313" key="3">
    <source>
        <dbReference type="Proteomes" id="UP000476030"/>
    </source>
</evidence>
<reference evidence="2 3" key="1">
    <citation type="submission" date="2019-12" db="EMBL/GenBank/DDBJ databases">
        <title>Snethiella sp. nov. sp. isolated from sea sand.</title>
        <authorList>
            <person name="Kim J."/>
            <person name="Jeong S.E."/>
            <person name="Jung H.S."/>
            <person name="Jeon C.O."/>
        </authorList>
    </citation>
    <scope>NUCLEOTIDE SEQUENCE [LARGE SCALE GENOMIC DNA]</scope>
    <source>
        <strain evidence="2 3">DP05</strain>
    </source>
</reference>
<dbReference type="InterPro" id="IPR036237">
    <property type="entry name" value="Xyl_isomerase-like_sf"/>
</dbReference>
<dbReference type="EMBL" id="WTUW01000009">
    <property type="protein sequence ID" value="MZR32302.1"/>
    <property type="molecule type" value="Genomic_DNA"/>
</dbReference>
<dbReference type="AlphaFoldDB" id="A0A6L8WD51"/>
<dbReference type="Proteomes" id="UP000476030">
    <property type="component" value="Unassembled WGS sequence"/>
</dbReference>
<keyword evidence="3" id="KW-1185">Reference proteome</keyword>